<organism evidence="1 2">
    <name type="scientific">Hymenobacter koreensis</name>
    <dbReference type="NCBI Taxonomy" id="1084523"/>
    <lineage>
        <taxon>Bacteria</taxon>
        <taxon>Pseudomonadati</taxon>
        <taxon>Bacteroidota</taxon>
        <taxon>Cytophagia</taxon>
        <taxon>Cytophagales</taxon>
        <taxon>Hymenobacteraceae</taxon>
        <taxon>Hymenobacter</taxon>
    </lineage>
</organism>
<dbReference type="RefSeq" id="WP_345223387.1">
    <property type="nucleotide sequence ID" value="NZ_BAABHA010000004.1"/>
</dbReference>
<dbReference type="EMBL" id="BAABHA010000004">
    <property type="protein sequence ID" value="GAA4379978.1"/>
    <property type="molecule type" value="Genomic_DNA"/>
</dbReference>
<reference evidence="2" key="1">
    <citation type="journal article" date="2019" name="Int. J. Syst. Evol. Microbiol.">
        <title>The Global Catalogue of Microorganisms (GCM) 10K type strain sequencing project: providing services to taxonomists for standard genome sequencing and annotation.</title>
        <authorList>
            <consortium name="The Broad Institute Genomics Platform"/>
            <consortium name="The Broad Institute Genome Sequencing Center for Infectious Disease"/>
            <person name="Wu L."/>
            <person name="Ma J."/>
        </authorList>
    </citation>
    <scope>NUCLEOTIDE SEQUENCE [LARGE SCALE GENOMIC DNA]</scope>
    <source>
        <strain evidence="2">JCM 17924</strain>
    </source>
</reference>
<evidence type="ECO:0000313" key="2">
    <source>
        <dbReference type="Proteomes" id="UP001500454"/>
    </source>
</evidence>
<proteinExistence type="predicted"/>
<gene>
    <name evidence="1" type="ORF">GCM10023186_17870</name>
</gene>
<evidence type="ECO:0000313" key="1">
    <source>
        <dbReference type="EMBL" id="GAA4379978.1"/>
    </source>
</evidence>
<protein>
    <submittedName>
        <fullName evidence="1">Uncharacterized protein</fullName>
    </submittedName>
</protein>
<comment type="caution">
    <text evidence="1">The sequence shown here is derived from an EMBL/GenBank/DDBJ whole genome shotgun (WGS) entry which is preliminary data.</text>
</comment>
<accession>A0ABP8IZ14</accession>
<sequence length="78" mass="9166">MKWIAEVPAAYQEDEVKWLLIEDDPDDTEGYYLYYLASLNPEFGFDTWHQTMAEAKKIGTTYGIELNDWQPYSPTVRP</sequence>
<name>A0ABP8IZ14_9BACT</name>
<dbReference type="Proteomes" id="UP001500454">
    <property type="component" value="Unassembled WGS sequence"/>
</dbReference>
<keyword evidence="2" id="KW-1185">Reference proteome</keyword>